<keyword evidence="2" id="KW-1185">Reference proteome</keyword>
<evidence type="ECO:0000256" key="1">
    <source>
        <dbReference type="SAM" id="MobiDB-lite"/>
    </source>
</evidence>
<dbReference type="AlphaFoldDB" id="A0A914ZE76"/>
<name>A0A914ZE76_PARUN</name>
<accession>A0A914ZE76</accession>
<sequence>MKSMFIVLLNGQIDTAQGPNYCYVAMEQMALVTMSSEDMERYIFPPYLEDLYVILRCLYRKQVLQCKNFSDGSPENAPNLLILVSLRTLIDAMPSTSAEESETCKQPLKKEDDLMKEQVELRPEATTQAEPHSSSTDAPRPLPKPRRRSQKAQERQIVEELDGDDNHSNT</sequence>
<feature type="compositionally biased region" description="Basic and acidic residues" evidence="1">
    <location>
        <begin position="108"/>
        <end position="123"/>
    </location>
</feature>
<protein>
    <submittedName>
        <fullName evidence="3">Uncharacterized protein</fullName>
    </submittedName>
</protein>
<evidence type="ECO:0000313" key="2">
    <source>
        <dbReference type="Proteomes" id="UP000887569"/>
    </source>
</evidence>
<proteinExistence type="predicted"/>
<feature type="region of interest" description="Disordered" evidence="1">
    <location>
        <begin position="94"/>
        <end position="170"/>
    </location>
</feature>
<dbReference type="WBParaSite" id="PgB01_g224_t01">
    <property type="protein sequence ID" value="PgB01_g224_t01"/>
    <property type="gene ID" value="PgB01_g224"/>
</dbReference>
<feature type="compositionally biased region" description="Polar residues" evidence="1">
    <location>
        <begin position="125"/>
        <end position="137"/>
    </location>
</feature>
<dbReference type="Proteomes" id="UP000887569">
    <property type="component" value="Unplaced"/>
</dbReference>
<organism evidence="2 3">
    <name type="scientific">Parascaris univalens</name>
    <name type="common">Nematode worm</name>
    <dbReference type="NCBI Taxonomy" id="6257"/>
    <lineage>
        <taxon>Eukaryota</taxon>
        <taxon>Metazoa</taxon>
        <taxon>Ecdysozoa</taxon>
        <taxon>Nematoda</taxon>
        <taxon>Chromadorea</taxon>
        <taxon>Rhabditida</taxon>
        <taxon>Spirurina</taxon>
        <taxon>Ascaridomorpha</taxon>
        <taxon>Ascaridoidea</taxon>
        <taxon>Ascarididae</taxon>
        <taxon>Parascaris</taxon>
    </lineage>
</organism>
<evidence type="ECO:0000313" key="3">
    <source>
        <dbReference type="WBParaSite" id="PgB01_g224_t01"/>
    </source>
</evidence>
<feature type="compositionally biased region" description="Basic and acidic residues" evidence="1">
    <location>
        <begin position="151"/>
        <end position="170"/>
    </location>
</feature>
<reference evidence="3" key="1">
    <citation type="submission" date="2022-11" db="UniProtKB">
        <authorList>
            <consortium name="WormBaseParasite"/>
        </authorList>
    </citation>
    <scope>IDENTIFICATION</scope>
</reference>